<dbReference type="InterPro" id="IPR011146">
    <property type="entry name" value="HIT-like"/>
</dbReference>
<dbReference type="PROSITE" id="PS51084">
    <property type="entry name" value="HIT_2"/>
    <property type="match status" value="1"/>
</dbReference>
<dbReference type="Gene3D" id="3.30.428.10">
    <property type="entry name" value="HIT-like"/>
    <property type="match status" value="1"/>
</dbReference>
<feature type="short sequence motif" description="Histidine triad motif" evidence="1">
    <location>
        <begin position="84"/>
        <end position="88"/>
    </location>
</feature>
<dbReference type="InterPro" id="IPR036265">
    <property type="entry name" value="HIT-like_sf"/>
</dbReference>
<proteinExistence type="predicted"/>
<dbReference type="Proteomes" id="UP000229784">
    <property type="component" value="Unassembled WGS sequence"/>
</dbReference>
<evidence type="ECO:0000313" key="4">
    <source>
        <dbReference type="Proteomes" id="UP000229784"/>
    </source>
</evidence>
<dbReference type="SUPFAM" id="SSF54197">
    <property type="entry name" value="HIT-like"/>
    <property type="match status" value="1"/>
</dbReference>
<sequence>MIRRYKQNKIKEYQRWAVYVHENQGYLGRSVIACKRPEADDLANATQEELLEFLQIIRELKNALQKTFQTDWFNYSFLGNEWRHLHCHLIPRYQTERIFEGIVFKDELWGHNYKTDNRDSSLSLRMTHLGLFRNSKIIYF</sequence>
<protein>
    <recommendedName>
        <fullName evidence="2">HIT domain-containing protein</fullName>
    </recommendedName>
</protein>
<name>A0A2M6XUP5_9BACT</name>
<organism evidence="3 4">
    <name type="scientific">bacterium (Candidatus Gribaldobacteria) CG08_land_8_20_14_0_20_39_15</name>
    <dbReference type="NCBI Taxonomy" id="2014273"/>
    <lineage>
        <taxon>Bacteria</taxon>
        <taxon>Candidatus Gribaldobacteria</taxon>
    </lineage>
</organism>
<dbReference type="GO" id="GO:0003824">
    <property type="term" value="F:catalytic activity"/>
    <property type="evidence" value="ECO:0007669"/>
    <property type="project" value="InterPro"/>
</dbReference>
<accession>A0A2M6XUP5</accession>
<reference evidence="4" key="1">
    <citation type="submission" date="2017-09" db="EMBL/GenBank/DDBJ databases">
        <title>Depth-based differentiation of microbial function through sediment-hosted aquifers and enrichment of novel symbionts in the deep terrestrial subsurface.</title>
        <authorList>
            <person name="Probst A.J."/>
            <person name="Ladd B."/>
            <person name="Jarett J.K."/>
            <person name="Geller-Mcgrath D.E."/>
            <person name="Sieber C.M.K."/>
            <person name="Emerson J.B."/>
            <person name="Anantharaman K."/>
            <person name="Thomas B.C."/>
            <person name="Malmstrom R."/>
            <person name="Stieglmeier M."/>
            <person name="Klingl A."/>
            <person name="Woyke T."/>
            <person name="Ryan C.M."/>
            <person name="Banfield J.F."/>
        </authorList>
    </citation>
    <scope>NUCLEOTIDE SEQUENCE [LARGE SCALE GENOMIC DNA]</scope>
</reference>
<comment type="caution">
    <text evidence="3">The sequence shown here is derived from an EMBL/GenBank/DDBJ whole genome shotgun (WGS) entry which is preliminary data.</text>
</comment>
<gene>
    <name evidence="3" type="ORF">COT20_01335</name>
</gene>
<dbReference type="AlphaFoldDB" id="A0A2M6XUP5"/>
<evidence type="ECO:0000256" key="1">
    <source>
        <dbReference type="PROSITE-ProRule" id="PRU00464"/>
    </source>
</evidence>
<dbReference type="Pfam" id="PF01230">
    <property type="entry name" value="HIT"/>
    <property type="match status" value="1"/>
</dbReference>
<evidence type="ECO:0000259" key="2">
    <source>
        <dbReference type="PROSITE" id="PS51084"/>
    </source>
</evidence>
<evidence type="ECO:0000313" key="3">
    <source>
        <dbReference type="EMBL" id="PIU15745.1"/>
    </source>
</evidence>
<feature type="domain" description="HIT" evidence="2">
    <location>
        <begin position="1"/>
        <end position="99"/>
    </location>
</feature>
<dbReference type="EMBL" id="PEXQ01000033">
    <property type="protein sequence ID" value="PIU15745.1"/>
    <property type="molecule type" value="Genomic_DNA"/>
</dbReference>